<dbReference type="SUPFAM" id="SSF55931">
    <property type="entry name" value="Glutamine synthetase/guanido kinase"/>
    <property type="match status" value="1"/>
</dbReference>
<dbReference type="Gene3D" id="3.10.20.70">
    <property type="entry name" value="Glutamine synthetase, N-terminal domain"/>
    <property type="match status" value="1"/>
</dbReference>
<dbReference type="Gene3D" id="3.30.590.10">
    <property type="entry name" value="Glutamine synthetase/guanido kinase, catalytic domain"/>
    <property type="match status" value="1"/>
</dbReference>
<evidence type="ECO:0000313" key="8">
    <source>
        <dbReference type="EMBL" id="KAI6782510.1"/>
    </source>
</evidence>
<dbReference type="PANTHER" id="PTHR43785">
    <property type="entry name" value="GAMMA-GLUTAMYLPUTRESCINE SYNTHETASE"/>
    <property type="match status" value="1"/>
</dbReference>
<dbReference type="InterPro" id="IPR027303">
    <property type="entry name" value="Gln_synth_gly_rich_site"/>
</dbReference>
<dbReference type="EMBL" id="JAGIXG020000013">
    <property type="protein sequence ID" value="KAI6782510.1"/>
    <property type="molecule type" value="Genomic_DNA"/>
</dbReference>
<dbReference type="Proteomes" id="UP001055219">
    <property type="component" value="Unassembled WGS sequence"/>
</dbReference>
<dbReference type="PROSITE" id="PS51987">
    <property type="entry name" value="GS_CATALYTIC"/>
    <property type="match status" value="1"/>
</dbReference>
<evidence type="ECO:0000256" key="3">
    <source>
        <dbReference type="ARBA" id="ARBA00022598"/>
    </source>
</evidence>
<dbReference type="Pfam" id="PF00120">
    <property type="entry name" value="Gln-synt_C"/>
    <property type="match status" value="1"/>
</dbReference>
<dbReference type="AlphaFoldDB" id="A0A9Q0BFB5"/>
<comment type="cofactor">
    <cofactor evidence="1">
        <name>Mg(2+)</name>
        <dbReference type="ChEBI" id="CHEBI:18420"/>
    </cofactor>
</comment>
<evidence type="ECO:0000256" key="1">
    <source>
        <dbReference type="ARBA" id="ARBA00001946"/>
    </source>
</evidence>
<evidence type="ECO:0000256" key="5">
    <source>
        <dbReference type="PROSITE-ProRule" id="PRU01331"/>
    </source>
</evidence>
<evidence type="ECO:0000313" key="9">
    <source>
        <dbReference type="Proteomes" id="UP001055219"/>
    </source>
</evidence>
<keyword evidence="4" id="KW-0460">Magnesium</keyword>
<dbReference type="GO" id="GO:0004356">
    <property type="term" value="F:glutamine synthetase activity"/>
    <property type="evidence" value="ECO:0007669"/>
    <property type="project" value="InterPro"/>
</dbReference>
<dbReference type="PROSITE" id="PS00181">
    <property type="entry name" value="GLNA_ATP"/>
    <property type="match status" value="1"/>
</dbReference>
<evidence type="ECO:0000256" key="2">
    <source>
        <dbReference type="ARBA" id="ARBA00021364"/>
    </source>
</evidence>
<sequence>MDIPRTPSWNAPMILAHKESAVTIVSSSTDGVDDSLTSKSVPDAAVVGEESITDLGGEPITSIASSCDFISALSGKGIDHVRICWLDMTSTLRARLVPTHRALFLLQQSHTRQGPLETGLKVSVATAALSILQNDHLINVAGASPVGEWDLCADLTSLRLGPRNRHAMLMGNFREKSGEPVPSCPRTLLEDTMRRASQHGLSVLLGFEIEFVLLERKGPRQYDRLSSDAHAWCSFGATDTQDPAGAVIEEAVASLARAGVLVELVHAESAFGQFEIVLPPKPALAAVDTLIYVRAILATTATAHGYKTTLHPKPFPDTAGTAAHAHMSLRGVDGEQVDDAQIYEPFYAGILSRLRGVMAFTCASPCSYERVVDGCWAGGTWVTWGYHNRETPLRKVDGSHWEIRCVDGLANPYLAMSAIIASGLRGIVSKTPMAWKECTVDPAVLSEAERSRLNIRERLPTTLEEALCALEKDGEMANSMLGEAMVERYVAIKRAEIGMLQSMKPDEQRQWIIERY</sequence>
<dbReference type="InterPro" id="IPR008146">
    <property type="entry name" value="Gln_synth_cat_dom"/>
</dbReference>
<dbReference type="GO" id="GO:0006542">
    <property type="term" value="P:glutamine biosynthetic process"/>
    <property type="evidence" value="ECO:0007669"/>
    <property type="project" value="InterPro"/>
</dbReference>
<comment type="caution">
    <text evidence="8">The sequence shown here is derived from an EMBL/GenBank/DDBJ whole genome shotgun (WGS) entry which is preliminary data.</text>
</comment>
<proteinExistence type="inferred from homology"/>
<evidence type="ECO:0000259" key="7">
    <source>
        <dbReference type="PROSITE" id="PS51987"/>
    </source>
</evidence>
<dbReference type="SMART" id="SM01230">
    <property type="entry name" value="Gln-synt_C"/>
    <property type="match status" value="1"/>
</dbReference>
<evidence type="ECO:0000256" key="6">
    <source>
        <dbReference type="RuleBase" id="RU000384"/>
    </source>
</evidence>
<organism evidence="8 9">
    <name type="scientific">Emericellopsis cladophorae</name>
    <dbReference type="NCBI Taxonomy" id="2686198"/>
    <lineage>
        <taxon>Eukaryota</taxon>
        <taxon>Fungi</taxon>
        <taxon>Dikarya</taxon>
        <taxon>Ascomycota</taxon>
        <taxon>Pezizomycotina</taxon>
        <taxon>Sordariomycetes</taxon>
        <taxon>Hypocreomycetidae</taxon>
        <taxon>Hypocreales</taxon>
        <taxon>Bionectriaceae</taxon>
        <taxon>Emericellopsis</taxon>
    </lineage>
</organism>
<dbReference type="PANTHER" id="PTHR43785:SF2">
    <property type="entry name" value="TYPE-1 GLUTAMINE SYNTHETASE 1"/>
    <property type="match status" value="1"/>
</dbReference>
<reference evidence="8" key="2">
    <citation type="submission" date="2022-07" db="EMBL/GenBank/DDBJ databases">
        <authorList>
            <person name="Goncalves M.F.M."/>
            <person name="Hilario S."/>
            <person name="Van De Peer Y."/>
            <person name="Esteves A.C."/>
            <person name="Alves A."/>
        </authorList>
    </citation>
    <scope>NUCLEOTIDE SEQUENCE</scope>
    <source>
        <strain evidence="8">MUM 19.33</strain>
    </source>
</reference>
<keyword evidence="9" id="KW-1185">Reference proteome</keyword>
<comment type="similarity">
    <text evidence="5 6">Belongs to the glutamine synthetase family.</text>
</comment>
<dbReference type="InterPro" id="IPR014746">
    <property type="entry name" value="Gln_synth/guanido_kin_cat_dom"/>
</dbReference>
<keyword evidence="3" id="KW-0436">Ligase</keyword>
<dbReference type="InterPro" id="IPR036651">
    <property type="entry name" value="Gln_synt_N_sf"/>
</dbReference>
<protein>
    <recommendedName>
        <fullName evidence="2">Glutamine synthetase</fullName>
    </recommendedName>
</protein>
<dbReference type="RefSeq" id="XP_051363366.1">
    <property type="nucleotide sequence ID" value="XM_051505337.1"/>
</dbReference>
<name>A0A9Q0BFB5_9HYPO</name>
<accession>A0A9Q0BFB5</accession>
<feature type="domain" description="GS catalytic" evidence="7">
    <location>
        <begin position="185"/>
        <end position="516"/>
    </location>
</feature>
<reference evidence="8" key="1">
    <citation type="journal article" date="2021" name="J Fungi (Basel)">
        <title>Genomic and Metabolomic Analyses of the Marine Fungus Emericellopsis cladophorae: Insights into Saltwater Adaptability Mechanisms and Its Biosynthetic Potential.</title>
        <authorList>
            <person name="Goncalves M.F.M."/>
            <person name="Hilario S."/>
            <person name="Van de Peer Y."/>
            <person name="Esteves A.C."/>
            <person name="Alves A."/>
        </authorList>
    </citation>
    <scope>NUCLEOTIDE SEQUENCE</scope>
    <source>
        <strain evidence="8">MUM 19.33</strain>
    </source>
</reference>
<evidence type="ECO:0000256" key="4">
    <source>
        <dbReference type="ARBA" id="ARBA00022842"/>
    </source>
</evidence>
<gene>
    <name evidence="8" type="ORF">J7T54_001367</name>
</gene>
<dbReference type="OrthoDB" id="3364440at2759"/>
<dbReference type="GeneID" id="75827886"/>